<proteinExistence type="predicted"/>
<gene>
    <name evidence="2" type="primary">LOC120260841</name>
</gene>
<dbReference type="PANTHER" id="PTHR37763:SF1">
    <property type="entry name" value="EXOSOME COMPLEX EXONUCLEASE"/>
    <property type="match status" value="1"/>
</dbReference>
<dbReference type="PANTHER" id="PTHR37763">
    <property type="entry name" value="EXOSOME COMPLEX EXONUCLEASE"/>
    <property type="match status" value="1"/>
</dbReference>
<evidence type="ECO:0000313" key="2">
    <source>
        <dbReference type="RefSeq" id="XP_039124351.1"/>
    </source>
</evidence>
<evidence type="ECO:0000313" key="1">
    <source>
        <dbReference type="Proteomes" id="UP001515500"/>
    </source>
</evidence>
<dbReference type="RefSeq" id="XP_039124351.1">
    <property type="nucleotide sequence ID" value="XM_039268417.1"/>
</dbReference>
<sequence length="397" mass="45585">MMSLRSISNFVMSSRSLRTMLIAGIHQNVGFSYHEEAEERHEEESFSSEWYRAAYAKLIRMSQTLEQVQHIDGRVTNTKDNSVVFDGDIISQMQTYNALARALIGSSKTSKTSMTLDSLTKVCNYLNISAQQRKTIRLTICPQVTQHHIWRGALEQILINLESDINSFKCHSQPFEMAKQITSACIKFLADAAEPSESENPAWMRPAPIKKVVKPVSPKKWMEVLEMFVDLSQCLSQEERLKPHVAKLEMMREGLYQIKDILVERDISFKEARRQDCLVQRKLTKSLGHSSKCLFTLLLYYLHGNVKDIEVEVCECVHENGAEFCLNVGKILTCCDEEMVWKGVKQLSRALGVYKFVWETAGMKGKLELQGHLWCLGLEERSLVYRGKTFFLHCIRL</sequence>
<organism evidence="1 2">
    <name type="scientific">Dioscorea cayennensis subsp. rotundata</name>
    <name type="common">White Guinea yam</name>
    <name type="synonym">Dioscorea rotundata</name>
    <dbReference type="NCBI Taxonomy" id="55577"/>
    <lineage>
        <taxon>Eukaryota</taxon>
        <taxon>Viridiplantae</taxon>
        <taxon>Streptophyta</taxon>
        <taxon>Embryophyta</taxon>
        <taxon>Tracheophyta</taxon>
        <taxon>Spermatophyta</taxon>
        <taxon>Magnoliopsida</taxon>
        <taxon>Liliopsida</taxon>
        <taxon>Dioscoreales</taxon>
        <taxon>Dioscoreaceae</taxon>
        <taxon>Dioscorea</taxon>
    </lineage>
</organism>
<reference evidence="2" key="1">
    <citation type="submission" date="2025-08" db="UniProtKB">
        <authorList>
            <consortium name="RefSeq"/>
        </authorList>
    </citation>
    <scope>IDENTIFICATION</scope>
</reference>
<keyword evidence="1" id="KW-1185">Reference proteome</keyword>
<name>A0AB40BCJ1_DIOCR</name>
<dbReference type="AlphaFoldDB" id="A0AB40BCJ1"/>
<dbReference type="Proteomes" id="UP001515500">
    <property type="component" value="Chromosome 5"/>
</dbReference>
<dbReference type="GeneID" id="120260841"/>
<accession>A0AB40BCJ1</accession>
<protein>
    <submittedName>
        <fullName evidence="2">Uncharacterized protein LOC120260841</fullName>
    </submittedName>
</protein>